<protein>
    <recommendedName>
        <fullName evidence="4">VWFA domain-containing protein</fullName>
    </recommendedName>
</protein>
<evidence type="ECO:0000313" key="2">
    <source>
        <dbReference type="EMBL" id="KAF2250077.1"/>
    </source>
</evidence>
<dbReference type="InterPro" id="IPR036465">
    <property type="entry name" value="vWFA_dom_sf"/>
</dbReference>
<dbReference type="RefSeq" id="XP_033685081.1">
    <property type="nucleotide sequence ID" value="XM_033825785.1"/>
</dbReference>
<dbReference type="GeneID" id="54579115"/>
<dbReference type="EMBL" id="ML987194">
    <property type="protein sequence ID" value="KAF2250077.1"/>
    <property type="molecule type" value="Genomic_DNA"/>
</dbReference>
<organism evidence="2 3">
    <name type="scientific">Trematosphaeria pertusa</name>
    <dbReference type="NCBI Taxonomy" id="390896"/>
    <lineage>
        <taxon>Eukaryota</taxon>
        <taxon>Fungi</taxon>
        <taxon>Dikarya</taxon>
        <taxon>Ascomycota</taxon>
        <taxon>Pezizomycotina</taxon>
        <taxon>Dothideomycetes</taxon>
        <taxon>Pleosporomycetidae</taxon>
        <taxon>Pleosporales</taxon>
        <taxon>Massarineae</taxon>
        <taxon>Trematosphaeriaceae</taxon>
        <taxon>Trematosphaeria</taxon>
    </lineage>
</organism>
<gene>
    <name evidence="2" type="ORF">BU26DRAFT_482905</name>
</gene>
<dbReference type="OrthoDB" id="3554680at2759"/>
<dbReference type="Proteomes" id="UP000800094">
    <property type="component" value="Unassembled WGS sequence"/>
</dbReference>
<dbReference type="AlphaFoldDB" id="A0A6A6IIS0"/>
<dbReference type="CDD" id="cd00198">
    <property type="entry name" value="vWFA"/>
    <property type="match status" value="1"/>
</dbReference>
<evidence type="ECO:0000256" key="1">
    <source>
        <dbReference type="SAM" id="MobiDB-lite"/>
    </source>
</evidence>
<dbReference type="SUPFAM" id="SSF53300">
    <property type="entry name" value="vWA-like"/>
    <property type="match status" value="1"/>
</dbReference>
<feature type="compositionally biased region" description="Basic and acidic residues" evidence="1">
    <location>
        <begin position="1"/>
        <end position="11"/>
    </location>
</feature>
<name>A0A6A6IIS0_9PLEO</name>
<keyword evidence="3" id="KW-1185">Reference proteome</keyword>
<evidence type="ECO:0008006" key="4">
    <source>
        <dbReference type="Google" id="ProtNLM"/>
    </source>
</evidence>
<feature type="region of interest" description="Disordered" evidence="1">
    <location>
        <begin position="1"/>
        <end position="84"/>
    </location>
</feature>
<evidence type="ECO:0000313" key="3">
    <source>
        <dbReference type="Proteomes" id="UP000800094"/>
    </source>
</evidence>
<reference evidence="2" key="1">
    <citation type="journal article" date="2020" name="Stud. Mycol.">
        <title>101 Dothideomycetes genomes: a test case for predicting lifestyles and emergence of pathogens.</title>
        <authorList>
            <person name="Haridas S."/>
            <person name="Albert R."/>
            <person name="Binder M."/>
            <person name="Bloem J."/>
            <person name="Labutti K."/>
            <person name="Salamov A."/>
            <person name="Andreopoulos B."/>
            <person name="Baker S."/>
            <person name="Barry K."/>
            <person name="Bills G."/>
            <person name="Bluhm B."/>
            <person name="Cannon C."/>
            <person name="Castanera R."/>
            <person name="Culley D."/>
            <person name="Daum C."/>
            <person name="Ezra D."/>
            <person name="Gonzalez J."/>
            <person name="Henrissat B."/>
            <person name="Kuo A."/>
            <person name="Liang C."/>
            <person name="Lipzen A."/>
            <person name="Lutzoni F."/>
            <person name="Magnuson J."/>
            <person name="Mondo S."/>
            <person name="Nolan M."/>
            <person name="Ohm R."/>
            <person name="Pangilinan J."/>
            <person name="Park H.-J."/>
            <person name="Ramirez L."/>
            <person name="Alfaro M."/>
            <person name="Sun H."/>
            <person name="Tritt A."/>
            <person name="Yoshinaga Y."/>
            <person name="Zwiers L.-H."/>
            <person name="Turgeon B."/>
            <person name="Goodwin S."/>
            <person name="Spatafora J."/>
            <person name="Crous P."/>
            <person name="Grigoriev I."/>
        </authorList>
    </citation>
    <scope>NUCLEOTIDE SEQUENCE</scope>
    <source>
        <strain evidence="2">CBS 122368</strain>
    </source>
</reference>
<sequence length="936" mass="103096">MPGTPKDKKAPDLPLRLSSTSGGIVKSIRDRLHGGRRTPHPSDASPLNALTGATLVNSPDFGPERRPDGGGRSTIDAVGQPGVNNTSVEVSKEDFEPSLNNGHLLFPDTRSVFALDVSGSTAGKVLRVEKSAVQAISDGLTAAGKRAAHIIPWNNRARQTLQLDELDYVNSGGGTDPTALLTTANCKESLIRSDLWFLLTDGEIDDDLIRSFAHGISNAQLHGTACVVVVFASSLDRPVMCNISVGKALFAVAPDCLFLFHDFETGDVRILLCKGCFRKLLPENKAMPFINYSTTWEDLPKFDYQQLHDMQIPRPRKPEQETIILSTGELLDLNEIYNNSLDETATQRLLSRAEDLDTLVLTAHTRGRADDVRRWVHKQRVQVRDPLYADRPDDDGRGASLIVATIEALRVLERSGRQTTIEEQSDLHSRLERLKESLRNAHRENWLRFCSVLGVESERRVDRERVIQCCDTGFEVAKERSPRCSAPCSPTLKEPHGRLPPAVARATQQTDSPATRFNTRPATAQQAATQLPVRPPTSVQATTPLSKDLLFLKGFEALRKCRTLYEQQQIGGVYDTCGLCEETEVIMCLLLKEPPKDLHTDAFPPVGADARHKYPLVLGNFPETDIVASMLCCDACSSLMVQHGQSVDGEKLVAALPLVPLYKAKNKANWLSTLSKAFHGRFNDEILALVLLSSICGAIDDLGASDSRRIDATISGLRQACFYLSTLPSANEIPGNESPIIGMDPSKSLREILGTALERMRNANCQLLFYPLDGFVVLVHIANMIDPDGSKISTFVWLRMLFHLTEKHYALMADAGEEQATAALLAILADDSETVEESTTTTNSHSRKQTKTSVSIGQLEGTYQLSSEELATFQRLGDSFVKIRSSASFAIAAYLDILLEYSPKFSTPEGLFDEMKKRQSLAGVFWAPYKINEEDV</sequence>
<accession>A0A6A6IIS0</accession>
<proteinExistence type="predicted"/>